<evidence type="ECO:0000313" key="1">
    <source>
        <dbReference type="EMBL" id="OLZ43382.1"/>
    </source>
</evidence>
<proteinExistence type="predicted"/>
<protein>
    <submittedName>
        <fullName evidence="1">Uncharacterized protein</fullName>
    </submittedName>
</protein>
<dbReference type="EMBL" id="MQUQ01000035">
    <property type="protein sequence ID" value="OLZ43382.1"/>
    <property type="molecule type" value="Genomic_DNA"/>
</dbReference>
<accession>A0A1R0KE88</accession>
<keyword evidence="2" id="KW-1185">Reference proteome</keyword>
<reference evidence="1 2" key="1">
    <citation type="submission" date="2016-01" db="EMBL/GenBank/DDBJ databases">
        <title>Amycolatopsis coloradensis genome sequencing and assembly.</title>
        <authorList>
            <person name="Mayilraj S."/>
        </authorList>
    </citation>
    <scope>NUCLEOTIDE SEQUENCE [LARGE SCALE GENOMIC DNA]</scope>
    <source>
        <strain evidence="1 2">DSM 44225</strain>
    </source>
</reference>
<dbReference type="Proteomes" id="UP000187486">
    <property type="component" value="Unassembled WGS sequence"/>
</dbReference>
<evidence type="ECO:0000313" key="2">
    <source>
        <dbReference type="Proteomes" id="UP000187486"/>
    </source>
</evidence>
<gene>
    <name evidence="1" type="ORF">BS329_39335</name>
</gene>
<organism evidence="1 2">
    <name type="scientific">Amycolatopsis coloradensis</name>
    <dbReference type="NCBI Taxonomy" id="76021"/>
    <lineage>
        <taxon>Bacteria</taxon>
        <taxon>Bacillati</taxon>
        <taxon>Actinomycetota</taxon>
        <taxon>Actinomycetes</taxon>
        <taxon>Pseudonocardiales</taxon>
        <taxon>Pseudonocardiaceae</taxon>
        <taxon>Amycolatopsis</taxon>
    </lineage>
</organism>
<name>A0A1R0KE88_9PSEU</name>
<dbReference type="STRING" id="76021.BS329_39335"/>
<sequence>MVKGLCASKAENATIQMLKFLSRADHPQGLAWNGHAVFVTGRPGAPQTVALPTATPADIAHP</sequence>
<dbReference type="AlphaFoldDB" id="A0A1R0KE88"/>
<comment type="caution">
    <text evidence="1">The sequence shown here is derived from an EMBL/GenBank/DDBJ whole genome shotgun (WGS) entry which is preliminary data.</text>
</comment>